<dbReference type="RefSeq" id="WP_104986134.1">
    <property type="nucleotide sequence ID" value="NZ_CP012673.1"/>
</dbReference>
<dbReference type="EMBL" id="CP012673">
    <property type="protein sequence ID" value="AUX48251.1"/>
    <property type="molecule type" value="Genomic_DNA"/>
</dbReference>
<feature type="domain" description="Thioesterase" evidence="3">
    <location>
        <begin position="29"/>
        <end position="112"/>
    </location>
</feature>
<dbReference type="SUPFAM" id="SSF54637">
    <property type="entry name" value="Thioesterase/thiol ester dehydrase-isomerase"/>
    <property type="match status" value="1"/>
</dbReference>
<dbReference type="PANTHER" id="PTHR31793">
    <property type="entry name" value="4-HYDROXYBENZOYL-COA THIOESTERASE FAMILY MEMBER"/>
    <property type="match status" value="1"/>
</dbReference>
<evidence type="ECO:0000256" key="1">
    <source>
        <dbReference type="ARBA" id="ARBA00005953"/>
    </source>
</evidence>
<dbReference type="OrthoDB" id="9808429at2"/>
<dbReference type="NCBIfam" id="TIGR00051">
    <property type="entry name" value="YbgC/FadM family acyl-CoA thioesterase"/>
    <property type="match status" value="1"/>
</dbReference>
<proteinExistence type="inferred from homology"/>
<dbReference type="GO" id="GO:0047617">
    <property type="term" value="F:fatty acyl-CoA hydrolase activity"/>
    <property type="evidence" value="ECO:0007669"/>
    <property type="project" value="TreeGrafter"/>
</dbReference>
<dbReference type="CDD" id="cd00586">
    <property type="entry name" value="4HBT"/>
    <property type="match status" value="1"/>
</dbReference>
<name>A0A2L0F9Q9_SORCE</name>
<dbReference type="InterPro" id="IPR006683">
    <property type="entry name" value="Thioestr_dom"/>
</dbReference>
<dbReference type="AlphaFoldDB" id="A0A2L0F9Q9"/>
<reference evidence="4 5" key="1">
    <citation type="submission" date="2015-09" db="EMBL/GenBank/DDBJ databases">
        <title>Sorangium comparison.</title>
        <authorList>
            <person name="Zaburannyi N."/>
            <person name="Bunk B."/>
            <person name="Overmann J."/>
            <person name="Mueller R."/>
        </authorList>
    </citation>
    <scope>NUCLEOTIDE SEQUENCE [LARGE SCALE GENOMIC DNA]</scope>
    <source>
        <strain evidence="4 5">So ce26</strain>
    </source>
</reference>
<dbReference type="PANTHER" id="PTHR31793:SF27">
    <property type="entry name" value="NOVEL THIOESTERASE SUPERFAMILY DOMAIN AND SAPOSIN A-TYPE DOMAIN CONTAINING PROTEIN (0610012H03RIK)"/>
    <property type="match status" value="1"/>
</dbReference>
<dbReference type="Gene3D" id="3.10.129.10">
    <property type="entry name" value="Hotdog Thioesterase"/>
    <property type="match status" value="1"/>
</dbReference>
<evidence type="ECO:0000256" key="2">
    <source>
        <dbReference type="ARBA" id="ARBA00022801"/>
    </source>
</evidence>
<dbReference type="InterPro" id="IPR050563">
    <property type="entry name" value="4-hydroxybenzoyl-CoA_TE"/>
</dbReference>
<dbReference type="Proteomes" id="UP000238348">
    <property type="component" value="Chromosome"/>
</dbReference>
<protein>
    <submittedName>
        <fullName evidence="4">Thioesterase</fullName>
    </submittedName>
</protein>
<gene>
    <name evidence="4" type="ORF">SOCE26_097830</name>
</gene>
<dbReference type="Pfam" id="PF03061">
    <property type="entry name" value="4HBT"/>
    <property type="match status" value="1"/>
</dbReference>
<dbReference type="PIRSF" id="PIRSF003230">
    <property type="entry name" value="YbgC"/>
    <property type="match status" value="1"/>
</dbReference>
<sequence>MPLPPASDTPSHLTSRYPLDVRFCETDLMGVVHHGSYVAYLEAGRIDWLKRRGLSYDEVVRRGIHLAVAEMRIKYRQPARFGDRLVVETTCSEIHRVTARFTYRIFRDETRICDGDVLLACLSSSLVLTRLPDDLARILSSPEAAAAG</sequence>
<dbReference type="InterPro" id="IPR006684">
    <property type="entry name" value="YbgC/YbaW"/>
</dbReference>
<evidence type="ECO:0000313" key="5">
    <source>
        <dbReference type="Proteomes" id="UP000238348"/>
    </source>
</evidence>
<keyword evidence="2" id="KW-0378">Hydrolase</keyword>
<evidence type="ECO:0000313" key="4">
    <source>
        <dbReference type="EMBL" id="AUX48251.1"/>
    </source>
</evidence>
<organism evidence="4 5">
    <name type="scientific">Sorangium cellulosum</name>
    <name type="common">Polyangium cellulosum</name>
    <dbReference type="NCBI Taxonomy" id="56"/>
    <lineage>
        <taxon>Bacteria</taxon>
        <taxon>Pseudomonadati</taxon>
        <taxon>Myxococcota</taxon>
        <taxon>Polyangia</taxon>
        <taxon>Polyangiales</taxon>
        <taxon>Polyangiaceae</taxon>
        <taxon>Sorangium</taxon>
    </lineage>
</organism>
<evidence type="ECO:0000259" key="3">
    <source>
        <dbReference type="Pfam" id="PF03061"/>
    </source>
</evidence>
<comment type="similarity">
    <text evidence="1">Belongs to the 4-hydroxybenzoyl-CoA thioesterase family.</text>
</comment>
<accession>A0A2L0F9Q9</accession>
<dbReference type="InterPro" id="IPR029069">
    <property type="entry name" value="HotDog_dom_sf"/>
</dbReference>